<evidence type="ECO:0000313" key="1">
    <source>
        <dbReference type="EMBL" id="OBA25082.1"/>
    </source>
</evidence>
<sequence>RLLKSNTYKLSGLRQLNESGCILTDFKTYSNQTQSKYYNKPGMAGYIVDDSTVTDDKAVIISREDYLKPRIEEFEEYIEGDEQLGIKGSYIKKFDPLTLKHKYNQNTSTIHLPELVNQKISELLLKQYNIRTFKENFKKFLDKCFSNTTNLNNISKSALETDLYIVSNYHRDYASNYQSLMELKMKVNNELITKNGDLNTERFNPKKILNISNGPATGLLALNELMKDDPDFQPEVCEAWCLGSESMANRAKWFLSSYPKQRNHKSKNKTDDKKFVEYKINDKGKINYENITIQTKFLKKMPAPISSDENNNEKLNSYDLIILEHSLLKSEKKFPLEVEFNLKKALRVLKPNGHLIIIEKGNPLGFEVIAKARDFMLQPTRYEENESGGKIPRPYLESLKKHKIHTEGLESSEEKELSDEFLEEKEYILNKEKEKSQYKFDTNYYMSVVAPCSHHNNCPLQLKDPEFFFLKSGKQMKTCTNQKKVELPKYYMELNRGKLFDKKYQSYENKLDEFNNIKAKEDFDNKETGIDKPQSSFNLSKPQLVSGRENKQNYVITSYSYLIMKRTSNDPQTIKAIENERLDAINTGTKQYKLGYIGKNDSELPRILNTDKKKGHINMTLCAPSGHIEQWSIGKSMTTKQIYHDLKKAAKNDCWPHDSDKYNKRLNNRAGNKQSISKLKKTLYSLKKSEIYHEHEELMQKADELSGLTDGDMKYSSLEEKVEMEARLYEYELGKKTRWGLNEKQKFDKSQYKKALELIKQKKI</sequence>
<dbReference type="InterPro" id="IPR016522">
    <property type="entry name" value="RSM22_mit_bud"/>
</dbReference>
<dbReference type="SUPFAM" id="SSF53335">
    <property type="entry name" value="S-adenosyl-L-methionine-dependent methyltransferases"/>
    <property type="match status" value="1"/>
</dbReference>
<accession>A0A1B7T8M9</accession>
<evidence type="ECO:0000313" key="2">
    <source>
        <dbReference type="Proteomes" id="UP000092321"/>
    </source>
</evidence>
<dbReference type="InterPro" id="IPR052571">
    <property type="entry name" value="Mt_RNA_Methyltransferase"/>
</dbReference>
<proteinExistence type="predicted"/>
<dbReference type="OrthoDB" id="421327at2759"/>
<dbReference type="AlphaFoldDB" id="A0A1B7T8M9"/>
<comment type="caution">
    <text evidence="1">The sequence shown here is derived from an EMBL/GenBank/DDBJ whole genome shotgun (WGS) entry which is preliminary data.</text>
</comment>
<organism evidence="1 2">
    <name type="scientific">Hanseniaspora valbyensis NRRL Y-1626</name>
    <dbReference type="NCBI Taxonomy" id="766949"/>
    <lineage>
        <taxon>Eukaryota</taxon>
        <taxon>Fungi</taxon>
        <taxon>Dikarya</taxon>
        <taxon>Ascomycota</taxon>
        <taxon>Saccharomycotina</taxon>
        <taxon>Saccharomycetes</taxon>
        <taxon>Saccharomycodales</taxon>
        <taxon>Saccharomycodaceae</taxon>
        <taxon>Hanseniaspora</taxon>
    </lineage>
</organism>
<dbReference type="PANTHER" id="PTHR13184:SF5">
    <property type="entry name" value="METHYLTRANSFERASE-LIKE PROTEIN 17, MITOCHONDRIAL"/>
    <property type="match status" value="1"/>
</dbReference>
<gene>
    <name evidence="1" type="ORF">HANVADRAFT_54131</name>
</gene>
<keyword evidence="1" id="KW-0687">Ribonucleoprotein</keyword>
<name>A0A1B7T8M9_9ASCO</name>
<dbReference type="GO" id="GO:0003735">
    <property type="term" value="F:structural constituent of ribosome"/>
    <property type="evidence" value="ECO:0007669"/>
    <property type="project" value="TreeGrafter"/>
</dbReference>
<reference evidence="2" key="1">
    <citation type="journal article" date="2016" name="Proc. Natl. Acad. Sci. U.S.A.">
        <title>Comparative genomics of biotechnologically important yeasts.</title>
        <authorList>
            <person name="Riley R."/>
            <person name="Haridas S."/>
            <person name="Wolfe K.H."/>
            <person name="Lopes M.R."/>
            <person name="Hittinger C.T."/>
            <person name="Goeker M."/>
            <person name="Salamov A.A."/>
            <person name="Wisecaver J.H."/>
            <person name="Long T.M."/>
            <person name="Calvey C.H."/>
            <person name="Aerts A.L."/>
            <person name="Barry K.W."/>
            <person name="Choi C."/>
            <person name="Clum A."/>
            <person name="Coughlan A.Y."/>
            <person name="Deshpande S."/>
            <person name="Douglass A.P."/>
            <person name="Hanson S.J."/>
            <person name="Klenk H.-P."/>
            <person name="LaButti K.M."/>
            <person name="Lapidus A."/>
            <person name="Lindquist E.A."/>
            <person name="Lipzen A.M."/>
            <person name="Meier-Kolthoff J.P."/>
            <person name="Ohm R.A."/>
            <person name="Otillar R.P."/>
            <person name="Pangilinan J.L."/>
            <person name="Peng Y."/>
            <person name="Rokas A."/>
            <person name="Rosa C.A."/>
            <person name="Scheuner C."/>
            <person name="Sibirny A.A."/>
            <person name="Slot J.C."/>
            <person name="Stielow J.B."/>
            <person name="Sun H."/>
            <person name="Kurtzman C.P."/>
            <person name="Blackwell M."/>
            <person name="Grigoriev I.V."/>
            <person name="Jeffries T.W."/>
        </authorList>
    </citation>
    <scope>NUCLEOTIDE SEQUENCE [LARGE SCALE GENOMIC DNA]</scope>
    <source>
        <strain evidence="2">NRRL Y-1626</strain>
    </source>
</reference>
<dbReference type="InterPro" id="IPR029063">
    <property type="entry name" value="SAM-dependent_MTases_sf"/>
</dbReference>
<protein>
    <submittedName>
        <fullName evidence="1">Mitochondrial ribosomal protein</fullName>
    </submittedName>
</protein>
<dbReference type="GO" id="GO:0005763">
    <property type="term" value="C:mitochondrial small ribosomal subunit"/>
    <property type="evidence" value="ECO:0007669"/>
    <property type="project" value="TreeGrafter"/>
</dbReference>
<dbReference type="PIRSF" id="PIRSF007797">
    <property type="entry name" value="RSM22"/>
    <property type="match status" value="1"/>
</dbReference>
<dbReference type="PANTHER" id="PTHR13184">
    <property type="entry name" value="37S RIBOSOMAL PROTEIN S22"/>
    <property type="match status" value="1"/>
</dbReference>
<keyword evidence="2" id="KW-1185">Reference proteome</keyword>
<keyword evidence="1" id="KW-0689">Ribosomal protein</keyword>
<dbReference type="Proteomes" id="UP000092321">
    <property type="component" value="Unassembled WGS sequence"/>
</dbReference>
<dbReference type="EMBL" id="LXPE01000251">
    <property type="protein sequence ID" value="OBA25082.1"/>
    <property type="molecule type" value="Genomic_DNA"/>
</dbReference>
<feature type="non-terminal residue" evidence="1">
    <location>
        <position position="1"/>
    </location>
</feature>